<reference evidence="3 4" key="1">
    <citation type="submission" date="2023-10" db="EMBL/GenBank/DDBJ databases">
        <authorList>
            <person name="Maclean D."/>
            <person name="Macfadyen A."/>
        </authorList>
    </citation>
    <scope>NUCLEOTIDE SEQUENCE [LARGE SCALE GENOMIC DNA]</scope>
</reference>
<dbReference type="Proteomes" id="UP001314263">
    <property type="component" value="Unassembled WGS sequence"/>
</dbReference>
<gene>
    <name evidence="3" type="ORF">CVIRNUC_000919</name>
</gene>
<proteinExistence type="predicted"/>
<accession>A0AAV1HSF6</accession>
<dbReference type="AlphaFoldDB" id="A0AAV1HSF6"/>
<dbReference type="EMBL" id="CAUYUE010000001">
    <property type="protein sequence ID" value="CAK0737477.1"/>
    <property type="molecule type" value="Genomic_DNA"/>
</dbReference>
<evidence type="ECO:0000313" key="3">
    <source>
        <dbReference type="EMBL" id="CAK0737477.1"/>
    </source>
</evidence>
<feature type="region of interest" description="Disordered" evidence="2">
    <location>
        <begin position="252"/>
        <end position="297"/>
    </location>
</feature>
<feature type="compositionally biased region" description="Basic and acidic residues" evidence="2">
    <location>
        <begin position="115"/>
        <end position="137"/>
    </location>
</feature>
<feature type="coiled-coil region" evidence="1">
    <location>
        <begin position="544"/>
        <end position="571"/>
    </location>
</feature>
<feature type="region of interest" description="Disordered" evidence="2">
    <location>
        <begin position="1"/>
        <end position="238"/>
    </location>
</feature>
<sequence>MFTPHEPPPRARDIGRIPFPRLTPWAGSAGPGSSQPATPSPLQISTPVIAGQPAQEGMDAGSRQHGLRAQASTPLVLWPSKTPGQMQKEQKVPSPGLGSLSRPSARIHKGSAQSSREDNPKETVRLWSVDHKGREPSAELWSPGLPRIARADPVLTKAPITSGATSPSMPASLSPSAGGRSLQLSRDTAAGEGGSDSQRKDGQTPKRLSRLGRHPGASAAGLDGSAASAEGHSMSKGIGSPRFSVLRVYLQQAASHHQRGGDASSSSSSSSSIAKDPIWRPMQSSVPRSARPLGSGRLQVLSPTAGFVGASHLLAASPAAEKVVQASADDKPGSAFTMGDAASPIEHSASPMEDSPPDVQLHGRVSKGEPPRTLPKALSGESTRLKQQALPRRGLHLPDKHDAEVSPAISGDMRTGMEDLHASMRSLTGMEVLPILASSLPAIPPPHGRKQLQSNASVAEQLSTLKALQQEGAQALASYQGSQAKREVFFDQAKLPRLGRQTALPASSISFGQVTTSRRKDSKHAAQIDYGRGLRSLPPDVRERAAKQQHKDDLLNQLQRLQLLQQEAQELLL</sequence>
<evidence type="ECO:0000256" key="1">
    <source>
        <dbReference type="SAM" id="Coils"/>
    </source>
</evidence>
<keyword evidence="1" id="KW-0175">Coiled coil</keyword>
<feature type="compositionally biased region" description="Polar residues" evidence="2">
    <location>
        <begin position="31"/>
        <end position="46"/>
    </location>
</feature>
<feature type="compositionally biased region" description="Low complexity" evidence="2">
    <location>
        <begin position="93"/>
        <end position="104"/>
    </location>
</feature>
<evidence type="ECO:0000256" key="2">
    <source>
        <dbReference type="SAM" id="MobiDB-lite"/>
    </source>
</evidence>
<protein>
    <submittedName>
        <fullName evidence="3">Uncharacterized protein</fullName>
    </submittedName>
</protein>
<name>A0AAV1HSF6_9CHLO</name>
<organism evidence="3 4">
    <name type="scientific">Coccomyxa viridis</name>
    <dbReference type="NCBI Taxonomy" id="1274662"/>
    <lineage>
        <taxon>Eukaryota</taxon>
        <taxon>Viridiplantae</taxon>
        <taxon>Chlorophyta</taxon>
        <taxon>core chlorophytes</taxon>
        <taxon>Trebouxiophyceae</taxon>
        <taxon>Trebouxiophyceae incertae sedis</taxon>
        <taxon>Coccomyxaceae</taxon>
        <taxon>Coccomyxa</taxon>
    </lineage>
</organism>
<feature type="region of interest" description="Disordered" evidence="2">
    <location>
        <begin position="325"/>
        <end position="385"/>
    </location>
</feature>
<feature type="compositionally biased region" description="Low complexity" evidence="2">
    <location>
        <begin position="216"/>
        <end position="229"/>
    </location>
</feature>
<comment type="caution">
    <text evidence="3">The sequence shown here is derived from an EMBL/GenBank/DDBJ whole genome shotgun (WGS) entry which is preliminary data.</text>
</comment>
<evidence type="ECO:0000313" key="4">
    <source>
        <dbReference type="Proteomes" id="UP001314263"/>
    </source>
</evidence>
<feature type="compositionally biased region" description="Low complexity" evidence="2">
    <location>
        <begin position="164"/>
        <end position="177"/>
    </location>
</feature>
<keyword evidence="4" id="KW-1185">Reference proteome</keyword>